<organism evidence="2 3">
    <name type="scientific">Portunus trituberculatus</name>
    <name type="common">Swimming crab</name>
    <name type="synonym">Neptunus trituberculatus</name>
    <dbReference type="NCBI Taxonomy" id="210409"/>
    <lineage>
        <taxon>Eukaryota</taxon>
        <taxon>Metazoa</taxon>
        <taxon>Ecdysozoa</taxon>
        <taxon>Arthropoda</taxon>
        <taxon>Crustacea</taxon>
        <taxon>Multicrustacea</taxon>
        <taxon>Malacostraca</taxon>
        <taxon>Eumalacostraca</taxon>
        <taxon>Eucarida</taxon>
        <taxon>Decapoda</taxon>
        <taxon>Pleocyemata</taxon>
        <taxon>Brachyura</taxon>
        <taxon>Eubrachyura</taxon>
        <taxon>Portunoidea</taxon>
        <taxon>Portunidae</taxon>
        <taxon>Portuninae</taxon>
        <taxon>Portunus</taxon>
    </lineage>
</organism>
<comment type="caution">
    <text evidence="2">The sequence shown here is derived from an EMBL/GenBank/DDBJ whole genome shotgun (WGS) entry which is preliminary data.</text>
</comment>
<evidence type="ECO:0000256" key="1">
    <source>
        <dbReference type="SAM" id="MobiDB-lite"/>
    </source>
</evidence>
<name>A0A5B7IQI7_PORTR</name>
<feature type="region of interest" description="Disordered" evidence="1">
    <location>
        <begin position="23"/>
        <end position="68"/>
    </location>
</feature>
<protein>
    <submittedName>
        <fullName evidence="2">Uncharacterized protein</fullName>
    </submittedName>
</protein>
<gene>
    <name evidence="2" type="ORF">E2C01_077738</name>
</gene>
<reference evidence="2 3" key="1">
    <citation type="submission" date="2019-05" db="EMBL/GenBank/DDBJ databases">
        <title>Another draft genome of Portunus trituberculatus and its Hox gene families provides insights of decapod evolution.</title>
        <authorList>
            <person name="Jeong J.-H."/>
            <person name="Song I."/>
            <person name="Kim S."/>
            <person name="Choi T."/>
            <person name="Kim D."/>
            <person name="Ryu S."/>
            <person name="Kim W."/>
        </authorList>
    </citation>
    <scope>NUCLEOTIDE SEQUENCE [LARGE SCALE GENOMIC DNA]</scope>
    <source>
        <tissue evidence="2">Muscle</tissue>
    </source>
</reference>
<keyword evidence="3" id="KW-1185">Reference proteome</keyword>
<sequence length="68" mass="8369">MEMGCGRRNKQRRWKVDVMARKMEEEDKGRWKRSVEEKVREEKKEEKVEEKIDVKKEEKEGGFTKREP</sequence>
<dbReference type="EMBL" id="VSRR010061359">
    <property type="protein sequence ID" value="MPC83048.1"/>
    <property type="molecule type" value="Genomic_DNA"/>
</dbReference>
<proteinExistence type="predicted"/>
<dbReference type="AlphaFoldDB" id="A0A5B7IQI7"/>
<evidence type="ECO:0000313" key="2">
    <source>
        <dbReference type="EMBL" id="MPC83048.1"/>
    </source>
</evidence>
<accession>A0A5B7IQI7</accession>
<dbReference type="Proteomes" id="UP000324222">
    <property type="component" value="Unassembled WGS sequence"/>
</dbReference>
<evidence type="ECO:0000313" key="3">
    <source>
        <dbReference type="Proteomes" id="UP000324222"/>
    </source>
</evidence>